<dbReference type="PROSITE" id="PS50110">
    <property type="entry name" value="RESPONSE_REGULATORY"/>
    <property type="match status" value="1"/>
</dbReference>
<dbReference type="SMART" id="SM00448">
    <property type="entry name" value="REC"/>
    <property type="match status" value="1"/>
</dbReference>
<feature type="domain" description="HTH luxR-type" evidence="6">
    <location>
        <begin position="135"/>
        <end position="200"/>
    </location>
</feature>
<evidence type="ECO:0000256" key="5">
    <source>
        <dbReference type="PROSITE-ProRule" id="PRU00169"/>
    </source>
</evidence>
<accession>A0ABN1QG75</accession>
<keyword evidence="3" id="KW-0238">DNA-binding</keyword>
<gene>
    <name evidence="8" type="ORF">GCM10009550_13320</name>
</gene>
<dbReference type="InterPro" id="IPR016032">
    <property type="entry name" value="Sig_transdc_resp-reg_C-effctor"/>
</dbReference>
<dbReference type="PRINTS" id="PR00038">
    <property type="entry name" value="HTHLUXR"/>
</dbReference>
<dbReference type="SMART" id="SM00421">
    <property type="entry name" value="HTH_LUXR"/>
    <property type="match status" value="1"/>
</dbReference>
<comment type="caution">
    <text evidence="5">Lacks conserved residue(s) required for the propagation of feature annotation.</text>
</comment>
<evidence type="ECO:0000256" key="4">
    <source>
        <dbReference type="ARBA" id="ARBA00023163"/>
    </source>
</evidence>
<dbReference type="SUPFAM" id="SSF46894">
    <property type="entry name" value="C-terminal effector domain of the bipartite response regulators"/>
    <property type="match status" value="1"/>
</dbReference>
<keyword evidence="9" id="KW-1185">Reference proteome</keyword>
<dbReference type="Gene3D" id="3.40.50.2300">
    <property type="match status" value="1"/>
</dbReference>
<evidence type="ECO:0000256" key="2">
    <source>
        <dbReference type="ARBA" id="ARBA00023015"/>
    </source>
</evidence>
<evidence type="ECO:0000256" key="3">
    <source>
        <dbReference type="ARBA" id="ARBA00023125"/>
    </source>
</evidence>
<sequence length="220" mass="23572">MRVVVVDDHVLCRLGLARLVGEQPDLELAAAAASAEEALERVRADRPDVVVTAVSLPGGDGLGLTRRLRADDRIGVVVLGDSEAEDTLFQAMEAGASAYVDASAPIAQMVAAIRHAAVAPGSFTAEGLAEALERRRRDRELLTPRERETLGLLMQGLPIAQIGHSMNLSPHTAKTYTARIYDKLGVTNRTQAVMAALRLGLVRDGEDDARSSGCRATRRR</sequence>
<dbReference type="PROSITE" id="PS50043">
    <property type="entry name" value="HTH_LUXR_2"/>
    <property type="match status" value="1"/>
</dbReference>
<keyword evidence="2" id="KW-0805">Transcription regulation</keyword>
<dbReference type="EMBL" id="BAAAHH010000003">
    <property type="protein sequence ID" value="GAA0942254.1"/>
    <property type="molecule type" value="Genomic_DNA"/>
</dbReference>
<name>A0ABN1QG75_9ACTN</name>
<evidence type="ECO:0000259" key="6">
    <source>
        <dbReference type="PROSITE" id="PS50043"/>
    </source>
</evidence>
<dbReference type="InterPro" id="IPR000792">
    <property type="entry name" value="Tscrpt_reg_LuxR_C"/>
</dbReference>
<feature type="domain" description="Response regulatory" evidence="7">
    <location>
        <begin position="2"/>
        <end position="117"/>
    </location>
</feature>
<reference evidence="8 9" key="1">
    <citation type="journal article" date="2019" name="Int. J. Syst. Evol. Microbiol.">
        <title>The Global Catalogue of Microorganisms (GCM) 10K type strain sequencing project: providing services to taxonomists for standard genome sequencing and annotation.</title>
        <authorList>
            <consortium name="The Broad Institute Genomics Platform"/>
            <consortium name="The Broad Institute Genome Sequencing Center for Infectious Disease"/>
            <person name="Wu L."/>
            <person name="Ma J."/>
        </authorList>
    </citation>
    <scope>NUCLEOTIDE SEQUENCE [LARGE SCALE GENOMIC DNA]</scope>
    <source>
        <strain evidence="8 9">JCM 10696</strain>
    </source>
</reference>
<evidence type="ECO:0000313" key="8">
    <source>
        <dbReference type="EMBL" id="GAA0942254.1"/>
    </source>
</evidence>
<dbReference type="Pfam" id="PF00072">
    <property type="entry name" value="Response_reg"/>
    <property type="match status" value="1"/>
</dbReference>
<evidence type="ECO:0000313" key="9">
    <source>
        <dbReference type="Proteomes" id="UP001500665"/>
    </source>
</evidence>
<dbReference type="InterPro" id="IPR058245">
    <property type="entry name" value="NreC/VraR/RcsB-like_REC"/>
</dbReference>
<dbReference type="Pfam" id="PF00196">
    <property type="entry name" value="GerE"/>
    <property type="match status" value="1"/>
</dbReference>
<dbReference type="InterPro" id="IPR011006">
    <property type="entry name" value="CheY-like_superfamily"/>
</dbReference>
<proteinExistence type="predicted"/>
<keyword evidence="1" id="KW-0597">Phosphoprotein</keyword>
<dbReference type="CDD" id="cd17535">
    <property type="entry name" value="REC_NarL-like"/>
    <property type="match status" value="1"/>
</dbReference>
<dbReference type="InterPro" id="IPR001789">
    <property type="entry name" value="Sig_transdc_resp-reg_receiver"/>
</dbReference>
<keyword evidence="4" id="KW-0804">Transcription</keyword>
<evidence type="ECO:0000259" key="7">
    <source>
        <dbReference type="PROSITE" id="PS50110"/>
    </source>
</evidence>
<comment type="caution">
    <text evidence="8">The sequence shown here is derived from an EMBL/GenBank/DDBJ whole genome shotgun (WGS) entry which is preliminary data.</text>
</comment>
<evidence type="ECO:0000256" key="1">
    <source>
        <dbReference type="ARBA" id="ARBA00022553"/>
    </source>
</evidence>
<dbReference type="CDD" id="cd06170">
    <property type="entry name" value="LuxR_C_like"/>
    <property type="match status" value="1"/>
</dbReference>
<organism evidence="8 9">
    <name type="scientific">Actinocorallia libanotica</name>
    <dbReference type="NCBI Taxonomy" id="46162"/>
    <lineage>
        <taxon>Bacteria</taxon>
        <taxon>Bacillati</taxon>
        <taxon>Actinomycetota</taxon>
        <taxon>Actinomycetes</taxon>
        <taxon>Streptosporangiales</taxon>
        <taxon>Thermomonosporaceae</taxon>
        <taxon>Actinocorallia</taxon>
    </lineage>
</organism>
<protein>
    <submittedName>
        <fullName evidence="8">Response regulator transcription factor</fullName>
    </submittedName>
</protein>
<dbReference type="PANTHER" id="PTHR44688:SF16">
    <property type="entry name" value="DNA-BINDING TRANSCRIPTIONAL ACTIVATOR DEVR_DOSR"/>
    <property type="match status" value="1"/>
</dbReference>
<dbReference type="SUPFAM" id="SSF52172">
    <property type="entry name" value="CheY-like"/>
    <property type="match status" value="1"/>
</dbReference>
<dbReference type="PANTHER" id="PTHR44688">
    <property type="entry name" value="DNA-BINDING TRANSCRIPTIONAL ACTIVATOR DEVR_DOSR"/>
    <property type="match status" value="1"/>
</dbReference>
<dbReference type="Proteomes" id="UP001500665">
    <property type="component" value="Unassembled WGS sequence"/>
</dbReference>